<dbReference type="PANTHER" id="PTHR19848">
    <property type="entry name" value="WD40 REPEAT PROTEIN"/>
    <property type="match status" value="1"/>
</dbReference>
<dbReference type="PROSITE" id="PS50294">
    <property type="entry name" value="WD_REPEATS_REGION"/>
    <property type="match status" value="1"/>
</dbReference>
<dbReference type="SMART" id="SM00320">
    <property type="entry name" value="WD40"/>
    <property type="match status" value="6"/>
</dbReference>
<name>A0ABZ2LFU4_9BACT</name>
<dbReference type="Pfam" id="PF00400">
    <property type="entry name" value="WD40"/>
    <property type="match status" value="2"/>
</dbReference>
<dbReference type="SUPFAM" id="SSF69322">
    <property type="entry name" value="Tricorn protease domain 2"/>
    <property type="match status" value="1"/>
</dbReference>
<keyword evidence="5" id="KW-1185">Reference proteome</keyword>
<dbReference type="Proteomes" id="UP001374803">
    <property type="component" value="Chromosome"/>
</dbReference>
<dbReference type="PROSITE" id="PS50082">
    <property type="entry name" value="WD_REPEATS_2"/>
    <property type="match status" value="2"/>
</dbReference>
<feature type="repeat" description="WD" evidence="3">
    <location>
        <begin position="379"/>
        <end position="419"/>
    </location>
</feature>
<evidence type="ECO:0000313" key="5">
    <source>
        <dbReference type="Proteomes" id="UP001374803"/>
    </source>
</evidence>
<accession>A0ABZ2LFU4</accession>
<feature type="repeat" description="WD" evidence="3">
    <location>
        <begin position="337"/>
        <end position="378"/>
    </location>
</feature>
<dbReference type="SUPFAM" id="SSF50978">
    <property type="entry name" value="WD40 repeat-like"/>
    <property type="match status" value="1"/>
</dbReference>
<sequence>MTVSTSIDDLFAALMGELGKLGALNPTATQRRKREETIRNYIASSETNPELKTWTRFLKSIGAEVGPGGDAALLQKALAQADEHPVTLAAERWLSEVGFDKPYFRLLNRPAGTGPRQPRTILSKHCKEAVAVGPDGCTVAVADGNRVAIYDAVKGTLRKKFKTKHPEEIRRLAIHPDGRQLISGRGLNDSVVRIHDMDTGKQVRTLGGRGDTQDFALSPDGQHVLGGDEALRLWAVDGTAAKPEWAAGDGEGYYTPALTPNGRECVVRVGERLKVYTVGDGSLARTVLLKFSNTRLEDSDREALVLADGKRGLFAVDNGKPVVEVFDLETGAHLKTLEGHSKPVNDLALSPDGNRFATAADDGYVRIWKAQSLECVWAERAHRGAALGVAFLTNDTVVSTGNDGVGRVWDIDEGAPPARSTEPTDNVLVMQTMPDGKHVLVLHDDGVLREWEIATATCSRRFDASKIPPDGNFRLWIASDGATALITRDRNSWSLDKIKPPSTASVFRFDLQTGECRLFYKSKEPSVDAPAVIIDQALYLTTADRGLVRFPLSPDGEVQAESRQKLSDWSFFNHVVVADRWLLACANTNIMSLFDTKMPEASNIRLASTTPGFSFTALCERKEQDRTLVAVASSDTQALLLAFPEGKILRRFGSPAPDIEVDPSGIAFSVDGRTLYTSGIGPNLVESALDGEASESWALPDGPVHAIYAHPSLGKQLVVQTWPAMMLVDARERAVWARWGYSLAPASDFEPSSLQDRYTAIDDGVQAMWLGEELLFLKSIRN</sequence>
<dbReference type="RefSeq" id="WP_394839459.1">
    <property type="nucleotide sequence ID" value="NZ_CP089929.1"/>
</dbReference>
<dbReference type="InterPro" id="IPR015943">
    <property type="entry name" value="WD40/YVTN_repeat-like_dom_sf"/>
</dbReference>
<dbReference type="EMBL" id="CP089983">
    <property type="protein sequence ID" value="WXB09786.1"/>
    <property type="molecule type" value="Genomic_DNA"/>
</dbReference>
<dbReference type="PANTHER" id="PTHR19848:SF8">
    <property type="entry name" value="F-BOX AND WD REPEAT DOMAIN CONTAINING 7"/>
    <property type="match status" value="1"/>
</dbReference>
<keyword evidence="2" id="KW-0677">Repeat</keyword>
<evidence type="ECO:0000256" key="1">
    <source>
        <dbReference type="ARBA" id="ARBA00022574"/>
    </source>
</evidence>
<organism evidence="4 5">
    <name type="scientific">Pendulispora rubella</name>
    <dbReference type="NCBI Taxonomy" id="2741070"/>
    <lineage>
        <taxon>Bacteria</taxon>
        <taxon>Pseudomonadati</taxon>
        <taxon>Myxococcota</taxon>
        <taxon>Myxococcia</taxon>
        <taxon>Myxococcales</taxon>
        <taxon>Sorangiineae</taxon>
        <taxon>Pendulisporaceae</taxon>
        <taxon>Pendulispora</taxon>
    </lineage>
</organism>
<dbReference type="InterPro" id="IPR001680">
    <property type="entry name" value="WD40_rpt"/>
</dbReference>
<gene>
    <name evidence="4" type="ORF">LVJ94_21465</name>
</gene>
<protein>
    <submittedName>
        <fullName evidence="4">WD40 repeat domain-containing protein</fullName>
    </submittedName>
</protein>
<proteinExistence type="predicted"/>
<reference evidence="4" key="1">
    <citation type="submission" date="2021-12" db="EMBL/GenBank/DDBJ databases">
        <title>Discovery of the Pendulisporaceae a myxobacterial family with distinct sporulation behavior and unique specialized metabolism.</title>
        <authorList>
            <person name="Garcia R."/>
            <person name="Popoff A."/>
            <person name="Bader C.D."/>
            <person name="Loehr J."/>
            <person name="Walesch S."/>
            <person name="Walt C."/>
            <person name="Boldt J."/>
            <person name="Bunk B."/>
            <person name="Haeckl F.J.F.P.J."/>
            <person name="Gunesch A.P."/>
            <person name="Birkelbach J."/>
            <person name="Nuebel U."/>
            <person name="Pietschmann T."/>
            <person name="Bach T."/>
            <person name="Mueller R."/>
        </authorList>
    </citation>
    <scope>NUCLEOTIDE SEQUENCE</scope>
    <source>
        <strain evidence="4">MSr11367</strain>
    </source>
</reference>
<dbReference type="InterPro" id="IPR036322">
    <property type="entry name" value="WD40_repeat_dom_sf"/>
</dbReference>
<evidence type="ECO:0000256" key="3">
    <source>
        <dbReference type="PROSITE-ProRule" id="PRU00221"/>
    </source>
</evidence>
<dbReference type="Gene3D" id="2.130.10.10">
    <property type="entry name" value="YVTN repeat-like/Quinoprotein amine dehydrogenase"/>
    <property type="match status" value="2"/>
</dbReference>
<keyword evidence="1 3" id="KW-0853">WD repeat</keyword>
<evidence type="ECO:0000313" key="4">
    <source>
        <dbReference type="EMBL" id="WXB09786.1"/>
    </source>
</evidence>
<evidence type="ECO:0000256" key="2">
    <source>
        <dbReference type="ARBA" id="ARBA00022737"/>
    </source>
</evidence>